<dbReference type="InterPro" id="IPR050228">
    <property type="entry name" value="Carboxylesterase_BioH"/>
</dbReference>
<proteinExistence type="predicted"/>
<dbReference type="Pfam" id="PF12146">
    <property type="entry name" value="Hydrolase_4"/>
    <property type="match status" value="1"/>
</dbReference>
<feature type="signal peptide" evidence="1">
    <location>
        <begin position="1"/>
        <end position="31"/>
    </location>
</feature>
<evidence type="ECO:0000313" key="3">
    <source>
        <dbReference type="EMBL" id="MBS3848089.1"/>
    </source>
</evidence>
<dbReference type="InterPro" id="IPR022742">
    <property type="entry name" value="Hydrolase_4"/>
</dbReference>
<dbReference type="SUPFAM" id="SSF53474">
    <property type="entry name" value="alpha/beta-Hydrolases"/>
    <property type="match status" value="1"/>
</dbReference>
<reference evidence="3" key="1">
    <citation type="submission" date="2021-04" db="EMBL/GenBank/DDBJ databases">
        <title>Devosia litorisediminis sp. nov., isolated from a sand dune.</title>
        <authorList>
            <person name="Park S."/>
            <person name="Yoon J.-H."/>
        </authorList>
    </citation>
    <scope>NUCLEOTIDE SEQUENCE</scope>
    <source>
        <strain evidence="3">BSSL-BM10</strain>
    </source>
</reference>
<feature type="domain" description="Serine aminopeptidase S33" evidence="2">
    <location>
        <begin position="79"/>
        <end position="317"/>
    </location>
</feature>
<organism evidence="3 4">
    <name type="scientific">Devosia litorisediminis</name>
    <dbReference type="NCBI Taxonomy" id="2829817"/>
    <lineage>
        <taxon>Bacteria</taxon>
        <taxon>Pseudomonadati</taxon>
        <taxon>Pseudomonadota</taxon>
        <taxon>Alphaproteobacteria</taxon>
        <taxon>Hyphomicrobiales</taxon>
        <taxon>Devosiaceae</taxon>
        <taxon>Devosia</taxon>
    </lineage>
</organism>
<protein>
    <submittedName>
        <fullName evidence="3">Alpha/beta fold hydrolase</fullName>
    </submittedName>
</protein>
<keyword evidence="4" id="KW-1185">Reference proteome</keyword>
<name>A0A942EB42_9HYPH</name>
<dbReference type="Proteomes" id="UP000678281">
    <property type="component" value="Unassembled WGS sequence"/>
</dbReference>
<keyword evidence="1" id="KW-0732">Signal</keyword>
<evidence type="ECO:0000256" key="1">
    <source>
        <dbReference type="SAM" id="SignalP"/>
    </source>
</evidence>
<dbReference type="EMBL" id="JAGXTP010000001">
    <property type="protein sequence ID" value="MBS3848089.1"/>
    <property type="molecule type" value="Genomic_DNA"/>
</dbReference>
<dbReference type="PANTHER" id="PTHR43194">
    <property type="entry name" value="HYDROLASE ALPHA/BETA FOLD FAMILY"/>
    <property type="match status" value="1"/>
</dbReference>
<gene>
    <name evidence="3" type="ORF">KD146_05190</name>
</gene>
<accession>A0A942EB42</accession>
<dbReference type="RefSeq" id="WP_212657662.1">
    <property type="nucleotide sequence ID" value="NZ_JAGXTP010000001.1"/>
</dbReference>
<evidence type="ECO:0000259" key="2">
    <source>
        <dbReference type="Pfam" id="PF12146"/>
    </source>
</evidence>
<dbReference type="AlphaFoldDB" id="A0A942EB42"/>
<dbReference type="Gene3D" id="3.40.50.1820">
    <property type="entry name" value="alpha/beta hydrolase"/>
    <property type="match status" value="1"/>
</dbReference>
<keyword evidence="3" id="KW-0378">Hydrolase</keyword>
<dbReference type="GO" id="GO:0016787">
    <property type="term" value="F:hydrolase activity"/>
    <property type="evidence" value="ECO:0007669"/>
    <property type="project" value="UniProtKB-KW"/>
</dbReference>
<evidence type="ECO:0000313" key="4">
    <source>
        <dbReference type="Proteomes" id="UP000678281"/>
    </source>
</evidence>
<feature type="chain" id="PRO_5036914438" evidence="1">
    <location>
        <begin position="32"/>
        <end position="333"/>
    </location>
</feature>
<dbReference type="PANTHER" id="PTHR43194:SF2">
    <property type="entry name" value="PEROXISOMAL MEMBRANE PROTEIN LPX1"/>
    <property type="match status" value="1"/>
</dbReference>
<comment type="caution">
    <text evidence="3">The sequence shown here is derived from an EMBL/GenBank/DDBJ whole genome shotgun (WGS) entry which is preliminary data.</text>
</comment>
<dbReference type="InterPro" id="IPR029058">
    <property type="entry name" value="AB_hydrolase_fold"/>
</dbReference>
<sequence length="333" mass="35283">MKLFLIIPLALACLYLGLATLLMLTDAPSQAAATPSGGLDFASIADSPQHPLPEQQFYQARDGANLPFRSYGELANAPRILVLVHGSGWHGAQFNTMATALAETGKTAVIVPDLRGHGIEPERRGDIDYIAQYEDDLADLIAMLQTVQPDAEIVLGGHSSGGGLVVRFAGGTHGALADRFVLLAPFLGETAPTSRPDSGGWAQVAIRRIIGLVLFNQIGITALNGLPVISFAFPQAVLDGPQGHTATTSYSYRLNTGYSPRRDLAADLSAMQQPFLLLAGANDEAFYADAYQALVSTHTSAGTYVIVPDLGHLDLVESPKATEILAQWLAPDP</sequence>